<gene>
    <name evidence="3" type="ORF">PS862_03471</name>
</gene>
<evidence type="ECO:0000313" key="3">
    <source>
        <dbReference type="EMBL" id="VVP13351.1"/>
    </source>
</evidence>
<accession>A0A5E7LJ13</accession>
<dbReference type="Pfam" id="PF10720">
    <property type="entry name" value="DUF2515"/>
    <property type="match status" value="1"/>
</dbReference>
<evidence type="ECO:0000256" key="1">
    <source>
        <dbReference type="SAM" id="Coils"/>
    </source>
</evidence>
<feature type="coiled-coil region" evidence="1">
    <location>
        <begin position="216"/>
        <end position="269"/>
    </location>
</feature>
<dbReference type="Proteomes" id="UP000385207">
    <property type="component" value="Unassembled WGS sequence"/>
</dbReference>
<protein>
    <recommendedName>
        <fullName evidence="5">PAAR domain-containing protein</fullName>
    </recommendedName>
</protein>
<dbReference type="InterPro" id="IPR008727">
    <property type="entry name" value="PAAR_motif"/>
</dbReference>
<dbReference type="EMBL" id="CABVII010000015">
    <property type="protein sequence ID" value="VVP13351.1"/>
    <property type="molecule type" value="Genomic_DNA"/>
</dbReference>
<evidence type="ECO:0008006" key="5">
    <source>
        <dbReference type="Google" id="ProtNLM"/>
    </source>
</evidence>
<dbReference type="InterPro" id="IPR019658">
    <property type="entry name" value="DUF2515"/>
</dbReference>
<name>A0A5E7LJ13_PSEFL</name>
<organism evidence="3 4">
    <name type="scientific">Pseudomonas fluorescens</name>
    <dbReference type="NCBI Taxonomy" id="294"/>
    <lineage>
        <taxon>Bacteria</taxon>
        <taxon>Pseudomonadati</taxon>
        <taxon>Pseudomonadota</taxon>
        <taxon>Gammaproteobacteria</taxon>
        <taxon>Pseudomonadales</taxon>
        <taxon>Pseudomonadaceae</taxon>
        <taxon>Pseudomonas</taxon>
    </lineage>
</organism>
<feature type="region of interest" description="Disordered" evidence="2">
    <location>
        <begin position="105"/>
        <end position="133"/>
    </location>
</feature>
<dbReference type="CDD" id="cd14744">
    <property type="entry name" value="PAAR_CT_2"/>
    <property type="match status" value="1"/>
</dbReference>
<dbReference type="RefSeq" id="WP_224790712.1">
    <property type="nucleotide sequence ID" value="NZ_CABVII010000015.1"/>
</dbReference>
<reference evidence="3 4" key="1">
    <citation type="submission" date="2019-09" db="EMBL/GenBank/DDBJ databases">
        <authorList>
            <person name="Chandra G."/>
            <person name="Truman W A."/>
        </authorList>
    </citation>
    <scope>NUCLEOTIDE SEQUENCE [LARGE SCALE GENOMIC DNA]</scope>
    <source>
        <strain evidence="3">PS862</strain>
    </source>
</reference>
<dbReference type="AlphaFoldDB" id="A0A5E7LJ13"/>
<dbReference type="Pfam" id="PF05488">
    <property type="entry name" value="PAAR_motif"/>
    <property type="match status" value="1"/>
</dbReference>
<keyword evidence="1" id="KW-0175">Coiled coil</keyword>
<evidence type="ECO:0000256" key="2">
    <source>
        <dbReference type="SAM" id="MobiDB-lite"/>
    </source>
</evidence>
<sequence precursor="true">MKRYHITVGARTTVGGTVRTGYQYSTIENQAMAREGDEVYCPKCDSIGVIVLDGPHLVDEMDGRQAALGDDLCRCKCEPPPRLIANQTLRSQQFDDVKVASGTRAAAQSAAPSATSPARAAPRPSGFAPAASPATPSFGDLPGLVCENLWRGYQQRAEAIVAPGGILIADPKARNRAINAAYARLWLEDQRFQWAGLAAFASKQVGCGLLHAADSIDKIDAEQEAKLRRVEALRRKPAGLFGWVSKSERQAKARELEQAERDYEQARRNNPTWWLDVRSPNEPLSLVQRQLQYVHDMLAMGNTTLFLDVFPLHAFYKERGLQALKTCLASRKNIFGHVQQPVLWPIEQEILDFGTFHEEIQQAFAAIEAGNIAESVVFLAEHEQKNILQPAMYSNVQLVRLLRGNHFSYVTNLLPGAAAAVELTLASQCHPSEDGRTVGFSNDYFANLADIHQRMPFVLKAAAQFDELLRRSDRHLIEQAILDIAAGRGVR</sequence>
<evidence type="ECO:0000313" key="4">
    <source>
        <dbReference type="Proteomes" id="UP000385207"/>
    </source>
</evidence>
<proteinExistence type="predicted"/>